<name>A0ACB7TEU3_HYAAI</name>
<keyword evidence="2" id="KW-1185">Reference proteome</keyword>
<reference evidence="1" key="1">
    <citation type="submission" date="2020-05" db="EMBL/GenBank/DDBJ databases">
        <title>Large-scale comparative analyses of tick genomes elucidate their genetic diversity and vector capacities.</title>
        <authorList>
            <person name="Jia N."/>
            <person name="Wang J."/>
            <person name="Shi W."/>
            <person name="Du L."/>
            <person name="Sun Y."/>
            <person name="Zhan W."/>
            <person name="Jiang J."/>
            <person name="Wang Q."/>
            <person name="Zhang B."/>
            <person name="Ji P."/>
            <person name="Sakyi L.B."/>
            <person name="Cui X."/>
            <person name="Yuan T."/>
            <person name="Jiang B."/>
            <person name="Yang W."/>
            <person name="Lam T.T.-Y."/>
            <person name="Chang Q."/>
            <person name="Ding S."/>
            <person name="Wang X."/>
            <person name="Zhu J."/>
            <person name="Ruan X."/>
            <person name="Zhao L."/>
            <person name="Wei J."/>
            <person name="Que T."/>
            <person name="Du C."/>
            <person name="Cheng J."/>
            <person name="Dai P."/>
            <person name="Han X."/>
            <person name="Huang E."/>
            <person name="Gao Y."/>
            <person name="Liu J."/>
            <person name="Shao H."/>
            <person name="Ye R."/>
            <person name="Li L."/>
            <person name="Wei W."/>
            <person name="Wang X."/>
            <person name="Wang C."/>
            <person name="Yang T."/>
            <person name="Huo Q."/>
            <person name="Li W."/>
            <person name="Guo W."/>
            <person name="Chen H."/>
            <person name="Zhou L."/>
            <person name="Ni X."/>
            <person name="Tian J."/>
            <person name="Zhou Y."/>
            <person name="Sheng Y."/>
            <person name="Liu T."/>
            <person name="Pan Y."/>
            <person name="Xia L."/>
            <person name="Li J."/>
            <person name="Zhao F."/>
            <person name="Cao W."/>
        </authorList>
    </citation>
    <scope>NUCLEOTIDE SEQUENCE</scope>
    <source>
        <strain evidence="1">Hyas-2018</strain>
    </source>
</reference>
<evidence type="ECO:0000313" key="1">
    <source>
        <dbReference type="EMBL" id="KAH6943374.1"/>
    </source>
</evidence>
<accession>A0ACB7TEU3</accession>
<evidence type="ECO:0000313" key="2">
    <source>
        <dbReference type="Proteomes" id="UP000821845"/>
    </source>
</evidence>
<sequence length="478" mass="51085">MPSQARLWLNLGRTFNLGLGNFGMGLTAALTGVALLDLAEIYDASISSVSFLITTRGIGSLLGSLLGGKLYDTYNTQVVSILTMVLSSFTVLMIPLSGYLAVAHFMMFLEGLSLGGFGTGAIVWNIRMWPDNSSPALQSFHLAFGIGGLVAPFIAKPFLSPVPGGNSSGSPNHTSIGIAEQIYLTATHDPSEEVLEIKSENEHGSGKSQVHYAFAIACALNALLVISMLVLYLVDRADFKPEDIVNDAGETEAAIERPANDVRFSRVMLALLSAYMFIYVTLECTSSEMFVPFAVKSALRFSKDEAARVVAVFFFCFSAGRLTGALFTIRVPVFWLAVASHVVLLPTAIMLALRGSSSPVVLWAGSALTGFAQGPLNAGVTAWTAQYVTVTNKMMSVVVVMGCLGSMSPPLFVGQFIERSPDVFLYVCLAAASLCVALFVAMCIYVNETTRSNERRALLINAADGDCQNDAPAPPVRF</sequence>
<proteinExistence type="predicted"/>
<comment type="caution">
    <text evidence="1">The sequence shown here is derived from an EMBL/GenBank/DDBJ whole genome shotgun (WGS) entry which is preliminary data.</text>
</comment>
<protein>
    <submittedName>
        <fullName evidence="1">Uncharacterized protein</fullName>
    </submittedName>
</protein>
<dbReference type="Proteomes" id="UP000821845">
    <property type="component" value="Chromosome 10"/>
</dbReference>
<dbReference type="EMBL" id="CM023490">
    <property type="protein sequence ID" value="KAH6943374.1"/>
    <property type="molecule type" value="Genomic_DNA"/>
</dbReference>
<organism evidence="1 2">
    <name type="scientific">Hyalomma asiaticum</name>
    <name type="common">Tick</name>
    <dbReference type="NCBI Taxonomy" id="266040"/>
    <lineage>
        <taxon>Eukaryota</taxon>
        <taxon>Metazoa</taxon>
        <taxon>Ecdysozoa</taxon>
        <taxon>Arthropoda</taxon>
        <taxon>Chelicerata</taxon>
        <taxon>Arachnida</taxon>
        <taxon>Acari</taxon>
        <taxon>Parasitiformes</taxon>
        <taxon>Ixodida</taxon>
        <taxon>Ixodoidea</taxon>
        <taxon>Ixodidae</taxon>
        <taxon>Hyalomminae</taxon>
        <taxon>Hyalomma</taxon>
    </lineage>
</organism>
<gene>
    <name evidence="1" type="ORF">HPB50_020532</name>
</gene>